<evidence type="ECO:0000313" key="2">
    <source>
        <dbReference type="EMBL" id="KAK2549361.1"/>
    </source>
</evidence>
<organism evidence="2 3">
    <name type="scientific">Acropora cervicornis</name>
    <name type="common">Staghorn coral</name>
    <dbReference type="NCBI Taxonomy" id="6130"/>
    <lineage>
        <taxon>Eukaryota</taxon>
        <taxon>Metazoa</taxon>
        <taxon>Cnidaria</taxon>
        <taxon>Anthozoa</taxon>
        <taxon>Hexacorallia</taxon>
        <taxon>Scleractinia</taxon>
        <taxon>Astrocoeniina</taxon>
        <taxon>Acroporidae</taxon>
        <taxon>Acropora</taxon>
    </lineage>
</organism>
<feature type="region of interest" description="Disordered" evidence="1">
    <location>
        <begin position="38"/>
        <end position="59"/>
    </location>
</feature>
<dbReference type="Proteomes" id="UP001249851">
    <property type="component" value="Unassembled WGS sequence"/>
</dbReference>
<evidence type="ECO:0000313" key="3">
    <source>
        <dbReference type="Proteomes" id="UP001249851"/>
    </source>
</evidence>
<protein>
    <submittedName>
        <fullName evidence="2">Uncharacterized protein</fullName>
    </submittedName>
</protein>
<accession>A0AAD9UTH0</accession>
<evidence type="ECO:0000256" key="1">
    <source>
        <dbReference type="SAM" id="MobiDB-lite"/>
    </source>
</evidence>
<gene>
    <name evidence="2" type="ORF">P5673_030186</name>
</gene>
<dbReference type="AlphaFoldDB" id="A0AAD9UTH0"/>
<sequence>MIRRKTNYNVDKYSCSNVTDSRFSGVRDGPISGTLKAMQASTASNDPANGKHGRSGGGQVSARDLIRVGLFDKSEEFISALTICPKHRKELSTDWPGKKRYTCGYPTHKGIAKQINNPRHINLNVSQEIFKQHGGVVPAGTGILVDTYAEPGPSGISSCDDDCDTDMVSEVCTFNSHSIT</sequence>
<comment type="caution">
    <text evidence="2">The sequence shown here is derived from an EMBL/GenBank/DDBJ whole genome shotgun (WGS) entry which is preliminary data.</text>
</comment>
<name>A0AAD9UTH0_ACRCE</name>
<proteinExistence type="predicted"/>
<keyword evidence="3" id="KW-1185">Reference proteome</keyword>
<reference evidence="2" key="1">
    <citation type="journal article" date="2023" name="G3 (Bethesda)">
        <title>Whole genome assembly and annotation of the endangered Caribbean coral Acropora cervicornis.</title>
        <authorList>
            <person name="Selwyn J.D."/>
            <person name="Vollmer S.V."/>
        </authorList>
    </citation>
    <scope>NUCLEOTIDE SEQUENCE</scope>
    <source>
        <strain evidence="2">K2</strain>
    </source>
</reference>
<dbReference type="EMBL" id="JARQWQ010000127">
    <property type="protein sequence ID" value="KAK2549361.1"/>
    <property type="molecule type" value="Genomic_DNA"/>
</dbReference>
<reference evidence="2" key="2">
    <citation type="journal article" date="2023" name="Science">
        <title>Genomic signatures of disease resistance in endangered staghorn corals.</title>
        <authorList>
            <person name="Vollmer S.V."/>
            <person name="Selwyn J.D."/>
            <person name="Despard B.A."/>
            <person name="Roesel C.L."/>
        </authorList>
    </citation>
    <scope>NUCLEOTIDE SEQUENCE</scope>
    <source>
        <strain evidence="2">K2</strain>
    </source>
</reference>